<dbReference type="FunFam" id="3.40.30.10:FF:000244">
    <property type="entry name" value="Sulfhydryl oxidase"/>
    <property type="match status" value="1"/>
</dbReference>
<dbReference type="GO" id="GO:0000139">
    <property type="term" value="C:Golgi membrane"/>
    <property type="evidence" value="ECO:0007669"/>
    <property type="project" value="TreeGrafter"/>
</dbReference>
<organism evidence="14">
    <name type="scientific">Anthurium amnicola</name>
    <dbReference type="NCBI Taxonomy" id="1678845"/>
    <lineage>
        <taxon>Eukaryota</taxon>
        <taxon>Viridiplantae</taxon>
        <taxon>Streptophyta</taxon>
        <taxon>Embryophyta</taxon>
        <taxon>Tracheophyta</taxon>
        <taxon>Spermatophyta</taxon>
        <taxon>Magnoliopsida</taxon>
        <taxon>Liliopsida</taxon>
        <taxon>Araceae</taxon>
        <taxon>Pothoideae</taxon>
        <taxon>Potheae</taxon>
        <taxon>Anthurium</taxon>
    </lineage>
</organism>
<dbReference type="EMBL" id="GDJX01015675">
    <property type="protein sequence ID" value="JAT52261.1"/>
    <property type="molecule type" value="Transcribed_RNA"/>
</dbReference>
<evidence type="ECO:0000256" key="10">
    <source>
        <dbReference type="ARBA" id="ARBA00023284"/>
    </source>
</evidence>
<feature type="non-terminal residue" evidence="14">
    <location>
        <position position="1"/>
    </location>
</feature>
<evidence type="ECO:0000256" key="7">
    <source>
        <dbReference type="ARBA" id="ARBA00023002"/>
    </source>
</evidence>
<dbReference type="SUPFAM" id="SSF52833">
    <property type="entry name" value="Thioredoxin-like"/>
    <property type="match status" value="1"/>
</dbReference>
<evidence type="ECO:0000313" key="15">
    <source>
        <dbReference type="EMBL" id="JAT52261.1"/>
    </source>
</evidence>
<sequence>SLSLSPSSSGFRQLSFSIRSSQGSRRRRSQGFKGLIQNAPSLQKPDPNRVPCREPISPISLSLSLRRRAPSVSGPPFLGLRSSSSSRMSLSWVVLVVFSLFVFRGFPGVTAASSTSGLAGGSRGALGGGDGDHLPDVVLELNSSSFDAALRESPARFAVVEFFAHWCPACRNYKPHYDKVARLFNGADAVHPGIVVMARVDCAHKMNLKLCDRFSVSHFPMLLWGPPTKFASGAWGPKQEQHQIQPIDDGQTAERLLNWINKKLNSSFSLEDEKYENENTLPHNVSDPEQIARAIYDVEEATVEAFDVILEHKLIKPETQAPLIKFFQLIVSHHPSKRCRRGSADILTNIDDLWPMNSSSTSTMGMDPPHAKDALKSFHICGKEVPRGYWIFCRGSSKDTRGFSCGLWVLLHSLSVRVRDGESHSAFDTICDFIHNFFLCEECRHHFYEMCSSVATPLNTTRDLALWFWSTHNRVNVRLMKTEKALMTGDPKFPKMIWPPKQLCPSCYRSPSRMKNGTLRVDWNKDEVFSFLVRYYGNGLVSSYKDENLISRGNGDSVADDIAASTNAVAVPMGAALGIALASCAFGALACFWRTQQKNRKYLHQLHSLKNI</sequence>
<dbReference type="GO" id="GO:0005615">
    <property type="term" value="C:extracellular space"/>
    <property type="evidence" value="ECO:0007669"/>
    <property type="project" value="TreeGrafter"/>
</dbReference>
<protein>
    <recommendedName>
        <fullName evidence="11">Sulfhydryl oxidase</fullName>
        <ecNumber evidence="11">1.8.3.2</ecNumber>
    </recommendedName>
</protein>
<dbReference type="Pfam" id="PF00085">
    <property type="entry name" value="Thioredoxin"/>
    <property type="match status" value="1"/>
</dbReference>
<comment type="catalytic activity">
    <reaction evidence="11">
        <text>2 R'C(R)SH + O2 = R'C(R)S-S(R)CR' + H2O2</text>
        <dbReference type="Rhea" id="RHEA:17357"/>
        <dbReference type="ChEBI" id="CHEBI:15379"/>
        <dbReference type="ChEBI" id="CHEBI:16240"/>
        <dbReference type="ChEBI" id="CHEBI:16520"/>
        <dbReference type="ChEBI" id="CHEBI:17412"/>
        <dbReference type="EC" id="1.8.3.2"/>
    </reaction>
</comment>
<keyword evidence="11" id="KW-1133">Transmembrane helix</keyword>
<gene>
    <name evidence="14" type="primary">QSOX1_3</name>
    <name evidence="15" type="synonym">QSOX1_6</name>
    <name evidence="15" type="ORF">g.75995</name>
    <name evidence="14" type="ORF">g.75999</name>
</gene>
<dbReference type="InterPro" id="IPR036249">
    <property type="entry name" value="Thioredoxin-like_sf"/>
</dbReference>
<accession>A0A1D1XN16</accession>
<dbReference type="SUPFAM" id="SSF69000">
    <property type="entry name" value="FAD-dependent thiol oxidase"/>
    <property type="match status" value="1"/>
</dbReference>
<dbReference type="InterPro" id="IPR017937">
    <property type="entry name" value="Thioredoxin_CS"/>
</dbReference>
<evidence type="ECO:0000256" key="9">
    <source>
        <dbReference type="ARBA" id="ARBA00023180"/>
    </source>
</evidence>
<dbReference type="FunFam" id="1.20.120.310:FF:000004">
    <property type="entry name" value="Sulfhydryl oxidase"/>
    <property type="match status" value="1"/>
</dbReference>
<evidence type="ECO:0000256" key="6">
    <source>
        <dbReference type="ARBA" id="ARBA00022827"/>
    </source>
</evidence>
<proteinExistence type="predicted"/>
<dbReference type="EMBL" id="GDJX01024169">
    <property type="protein sequence ID" value="JAT43767.1"/>
    <property type="molecule type" value="Transcribed_RNA"/>
</dbReference>
<evidence type="ECO:0000256" key="8">
    <source>
        <dbReference type="ARBA" id="ARBA00023157"/>
    </source>
</evidence>
<dbReference type="InterPro" id="IPR039798">
    <property type="entry name" value="Sulfhydryl_oxidase"/>
</dbReference>
<dbReference type="PROSITE" id="PS51352">
    <property type="entry name" value="THIOREDOXIN_2"/>
    <property type="match status" value="1"/>
</dbReference>
<evidence type="ECO:0000313" key="14">
    <source>
        <dbReference type="EMBL" id="JAT43767.1"/>
    </source>
</evidence>
<feature type="domain" description="ERV/ALR sulfhydryl oxidase" evidence="12">
    <location>
        <begin position="396"/>
        <end position="498"/>
    </location>
</feature>
<dbReference type="PANTHER" id="PTHR22897:SF8">
    <property type="entry name" value="SULFHYDRYL OXIDASE"/>
    <property type="match status" value="1"/>
</dbReference>
<dbReference type="PANTHER" id="PTHR22897">
    <property type="entry name" value="QUIESCIN Q6-RELATED SULFHYDRYL OXIDASE"/>
    <property type="match status" value="1"/>
</dbReference>
<evidence type="ECO:0000256" key="11">
    <source>
        <dbReference type="RuleBase" id="RU371123"/>
    </source>
</evidence>
<dbReference type="InterPro" id="IPR036774">
    <property type="entry name" value="ERV/ALR_sulphydryl_oxid_sf"/>
</dbReference>
<dbReference type="InterPro" id="IPR013766">
    <property type="entry name" value="Thioredoxin_domain"/>
</dbReference>
<evidence type="ECO:0000256" key="5">
    <source>
        <dbReference type="ARBA" id="ARBA00022729"/>
    </source>
</evidence>
<keyword evidence="6 11" id="KW-0274">FAD</keyword>
<dbReference type="Gene3D" id="1.20.120.310">
    <property type="entry name" value="ERV/ALR sulfhydryl oxidase domain"/>
    <property type="match status" value="1"/>
</dbReference>
<keyword evidence="3" id="KW-0964">Secreted</keyword>
<dbReference type="Pfam" id="PF04777">
    <property type="entry name" value="Evr1_Alr"/>
    <property type="match status" value="1"/>
</dbReference>
<dbReference type="Gene3D" id="3.40.30.10">
    <property type="entry name" value="Glutaredoxin"/>
    <property type="match status" value="1"/>
</dbReference>
<keyword evidence="8" id="KW-1015">Disulfide bond</keyword>
<dbReference type="PROSITE" id="PS51324">
    <property type="entry name" value="ERV_ALR"/>
    <property type="match status" value="1"/>
</dbReference>
<evidence type="ECO:0000259" key="12">
    <source>
        <dbReference type="PROSITE" id="PS51324"/>
    </source>
</evidence>
<keyword evidence="11" id="KW-0472">Membrane</keyword>
<dbReference type="InterPro" id="IPR017905">
    <property type="entry name" value="ERV/ALR_sulphydryl_oxidase"/>
</dbReference>
<feature type="domain" description="Thioredoxin" evidence="13">
    <location>
        <begin position="100"/>
        <end position="265"/>
    </location>
</feature>
<dbReference type="PROSITE" id="PS00194">
    <property type="entry name" value="THIOREDOXIN_1"/>
    <property type="match status" value="1"/>
</dbReference>
<comment type="subcellular location">
    <subcellularLocation>
        <location evidence="2">Secreted</location>
    </subcellularLocation>
</comment>
<dbReference type="GO" id="GO:0016971">
    <property type="term" value="F:flavin-dependent sulfhydryl oxidase activity"/>
    <property type="evidence" value="ECO:0007669"/>
    <property type="project" value="InterPro"/>
</dbReference>
<evidence type="ECO:0000259" key="13">
    <source>
        <dbReference type="PROSITE" id="PS51352"/>
    </source>
</evidence>
<keyword evidence="4 11" id="KW-0285">Flavoprotein</keyword>
<comment type="cofactor">
    <cofactor evidence="1 11">
        <name>FAD</name>
        <dbReference type="ChEBI" id="CHEBI:57692"/>
    </cofactor>
</comment>
<keyword evidence="11" id="KW-0812">Transmembrane</keyword>
<keyword evidence="7 11" id="KW-0560">Oxidoreductase</keyword>
<dbReference type="GO" id="GO:0003756">
    <property type="term" value="F:protein disulfide isomerase activity"/>
    <property type="evidence" value="ECO:0007669"/>
    <property type="project" value="TreeGrafter"/>
</dbReference>
<keyword evidence="9" id="KW-0325">Glycoprotein</keyword>
<evidence type="ECO:0000256" key="3">
    <source>
        <dbReference type="ARBA" id="ARBA00022525"/>
    </source>
</evidence>
<evidence type="ECO:0000256" key="4">
    <source>
        <dbReference type="ARBA" id="ARBA00022630"/>
    </source>
</evidence>
<dbReference type="AlphaFoldDB" id="A0A1D1XN16"/>
<reference evidence="14" key="1">
    <citation type="submission" date="2015-07" db="EMBL/GenBank/DDBJ databases">
        <title>Transcriptome Assembly of Anthurium amnicola.</title>
        <authorList>
            <person name="Suzuki J."/>
        </authorList>
    </citation>
    <scope>NUCLEOTIDE SEQUENCE</scope>
</reference>
<feature type="transmembrane region" description="Helical" evidence="11">
    <location>
        <begin position="569"/>
        <end position="593"/>
    </location>
</feature>
<dbReference type="EC" id="1.8.3.2" evidence="11"/>
<evidence type="ECO:0000256" key="2">
    <source>
        <dbReference type="ARBA" id="ARBA00004613"/>
    </source>
</evidence>
<dbReference type="GO" id="GO:0006457">
    <property type="term" value="P:protein folding"/>
    <property type="evidence" value="ECO:0007669"/>
    <property type="project" value="TreeGrafter"/>
</dbReference>
<keyword evidence="10" id="KW-0676">Redox-active center</keyword>
<evidence type="ECO:0000256" key="1">
    <source>
        <dbReference type="ARBA" id="ARBA00001974"/>
    </source>
</evidence>
<name>A0A1D1XN16_9ARAE</name>
<keyword evidence="5" id="KW-0732">Signal</keyword>